<proteinExistence type="predicted"/>
<dbReference type="GO" id="GO:0004518">
    <property type="term" value="F:nuclease activity"/>
    <property type="evidence" value="ECO:0007669"/>
    <property type="project" value="InterPro"/>
</dbReference>
<dbReference type="RefSeq" id="WP_007467023.1">
    <property type="nucleotide sequence ID" value="NZ_KI391954.1"/>
</dbReference>
<dbReference type="SUPFAM" id="SSF103256">
    <property type="entry name" value="Hypothetical protein TM0160"/>
    <property type="match status" value="1"/>
</dbReference>
<dbReference type="eggNOG" id="COG1259">
    <property type="taxonomic scope" value="Bacteria"/>
</dbReference>
<dbReference type="EMBL" id="ACZI02000003">
    <property type="protein sequence ID" value="EFV14930.1"/>
    <property type="molecule type" value="Genomic_DNA"/>
</dbReference>
<evidence type="ECO:0000313" key="2">
    <source>
        <dbReference type="EMBL" id="EFV14930.1"/>
    </source>
</evidence>
<sequence>MSKMRVVGIRVEQPQNEPVLFLRETTGDRYLPIWIGQAEAAAIVIHQRGTPVTRPLTHDLLREVIVALGHELREVRITDLQEGTFFADLVFADGVHVSARPSDSVALAIRAGVPIYADEKVLAEAGLFLSDEEVEVVEGAKSESDVDVPEEELAKFKEFLDSVSPRDFTAPEGE</sequence>
<dbReference type="InterPro" id="IPR003729">
    <property type="entry name" value="Bi_nuclease_dom"/>
</dbReference>
<dbReference type="Pfam" id="PF02577">
    <property type="entry name" value="BFN_dom"/>
    <property type="match status" value="1"/>
</dbReference>
<dbReference type="AlphaFoldDB" id="E5XL62"/>
<gene>
    <name evidence="2" type="ORF">HMPREF9336_00231</name>
</gene>
<name>E5XL62_SEGRC</name>
<reference evidence="2 3" key="1">
    <citation type="journal article" date="2011" name="Stand. Genomic Sci.">
        <title>High quality draft genome sequence of Segniliparus rugosus CDC 945(T)= (ATCC BAA-974(T)).</title>
        <authorList>
            <person name="Earl A.M."/>
            <person name="Desjardins C.A."/>
            <person name="Fitzgerald M.G."/>
            <person name="Arachchi H.M."/>
            <person name="Zeng Q."/>
            <person name="Mehta T."/>
            <person name="Griggs A."/>
            <person name="Birren B.W."/>
            <person name="Toney N.C."/>
            <person name="Carr J."/>
            <person name="Posey J."/>
            <person name="Butler W.R."/>
        </authorList>
    </citation>
    <scope>NUCLEOTIDE SEQUENCE [LARGE SCALE GENOMIC DNA]</scope>
    <source>
        <strain evidence="3">ATCC BAA-974 / DSM 45345 / CCUG 50838 / CIP 108380 / JCM 13579 / CDC 945</strain>
    </source>
</reference>
<dbReference type="OrthoDB" id="9788698at2"/>
<dbReference type="STRING" id="679197.HMPREF9336_00231"/>
<keyword evidence="3" id="KW-1185">Reference proteome</keyword>
<accession>E5XL62</accession>
<dbReference type="PROSITE" id="PS51658">
    <property type="entry name" value="BFN"/>
    <property type="match status" value="1"/>
</dbReference>
<comment type="caution">
    <text evidence="2">The sequence shown here is derived from an EMBL/GenBank/DDBJ whole genome shotgun (WGS) entry which is preliminary data.</text>
</comment>
<dbReference type="InterPro" id="IPR036104">
    <property type="entry name" value="BFN_sf"/>
</dbReference>
<dbReference type="Proteomes" id="UP000004816">
    <property type="component" value="Unassembled WGS sequence"/>
</dbReference>
<dbReference type="PANTHER" id="PTHR15160:SF1">
    <property type="entry name" value="VON HIPPEL-LINDAU DISEASE TUMOR SUPPRESSOR"/>
    <property type="match status" value="1"/>
</dbReference>
<organism evidence="2 3">
    <name type="scientific">Segniliparus rugosus (strain ATCC BAA-974 / DSM 45345 / CCUG 50838 / CIP 108380 / JCM 13579 / CDC 945)</name>
    <dbReference type="NCBI Taxonomy" id="679197"/>
    <lineage>
        <taxon>Bacteria</taxon>
        <taxon>Bacillati</taxon>
        <taxon>Actinomycetota</taxon>
        <taxon>Actinomycetes</taxon>
        <taxon>Mycobacteriales</taxon>
        <taxon>Segniliparaceae</taxon>
        <taxon>Segniliparus</taxon>
    </lineage>
</organism>
<dbReference type="HOGENOM" id="CLU_096111_2_1_11"/>
<feature type="domain" description="BFN" evidence="1">
    <location>
        <begin position="1"/>
        <end position="129"/>
    </location>
</feature>
<evidence type="ECO:0000313" key="3">
    <source>
        <dbReference type="Proteomes" id="UP000004816"/>
    </source>
</evidence>
<dbReference type="Gene3D" id="3.10.690.10">
    <property type="entry name" value="Bifunctional nuclease domain"/>
    <property type="match status" value="1"/>
</dbReference>
<dbReference type="PANTHER" id="PTHR15160">
    <property type="entry name" value="VON HIPPEL-LINDAU PROTEIN"/>
    <property type="match status" value="1"/>
</dbReference>
<evidence type="ECO:0000259" key="1">
    <source>
        <dbReference type="PROSITE" id="PS51658"/>
    </source>
</evidence>
<protein>
    <recommendedName>
        <fullName evidence="1">BFN domain-containing protein</fullName>
    </recommendedName>
</protein>